<name>K1WVQ1_MARBU</name>
<dbReference type="KEGG" id="mbe:MBM_08982"/>
<evidence type="ECO:0000313" key="4">
    <source>
        <dbReference type="Proteomes" id="UP000006753"/>
    </source>
</evidence>
<protein>
    <submittedName>
        <fullName evidence="3">Uncharacterized protein</fullName>
    </submittedName>
</protein>
<keyword evidence="2" id="KW-1133">Transmembrane helix</keyword>
<evidence type="ECO:0000256" key="1">
    <source>
        <dbReference type="SAM" id="MobiDB-lite"/>
    </source>
</evidence>
<keyword evidence="4" id="KW-1185">Reference proteome</keyword>
<organism evidence="3 4">
    <name type="scientific">Marssonina brunnea f. sp. multigermtubi (strain MB_m1)</name>
    <name type="common">Marssonina leaf spot fungus</name>
    <dbReference type="NCBI Taxonomy" id="1072389"/>
    <lineage>
        <taxon>Eukaryota</taxon>
        <taxon>Fungi</taxon>
        <taxon>Dikarya</taxon>
        <taxon>Ascomycota</taxon>
        <taxon>Pezizomycotina</taxon>
        <taxon>Leotiomycetes</taxon>
        <taxon>Helotiales</taxon>
        <taxon>Drepanopezizaceae</taxon>
        <taxon>Drepanopeziza</taxon>
    </lineage>
</organism>
<keyword evidence="2" id="KW-0472">Membrane</keyword>
<proteinExistence type="predicted"/>
<evidence type="ECO:0000256" key="2">
    <source>
        <dbReference type="SAM" id="Phobius"/>
    </source>
</evidence>
<feature type="compositionally biased region" description="Polar residues" evidence="1">
    <location>
        <begin position="1"/>
        <end position="15"/>
    </location>
</feature>
<dbReference type="Proteomes" id="UP000006753">
    <property type="component" value="Unassembled WGS sequence"/>
</dbReference>
<dbReference type="HOGENOM" id="CLU_1687008_0_0_1"/>
<dbReference type="AlphaFoldDB" id="K1WVQ1"/>
<gene>
    <name evidence="3" type="ORF">MBM_08982</name>
</gene>
<reference evidence="3 4" key="1">
    <citation type="journal article" date="2012" name="BMC Genomics">
        <title>Sequencing the genome of Marssonina brunnea reveals fungus-poplar co-evolution.</title>
        <authorList>
            <person name="Zhu S."/>
            <person name="Cao Y.-Z."/>
            <person name="Jiang C."/>
            <person name="Tan B.-Y."/>
            <person name="Wang Z."/>
            <person name="Feng S."/>
            <person name="Zhang L."/>
            <person name="Su X.-H."/>
            <person name="Brejova B."/>
            <person name="Vinar T."/>
            <person name="Xu M."/>
            <person name="Wang M.-X."/>
            <person name="Zhang S.-G."/>
            <person name="Huang M.-R."/>
            <person name="Wu R."/>
            <person name="Zhou Y."/>
        </authorList>
    </citation>
    <scope>NUCLEOTIDE SEQUENCE [LARGE SCALE GENOMIC DNA]</scope>
    <source>
        <strain evidence="3 4">MB_m1</strain>
    </source>
</reference>
<feature type="transmembrane region" description="Helical" evidence="2">
    <location>
        <begin position="73"/>
        <end position="91"/>
    </location>
</feature>
<feature type="region of interest" description="Disordered" evidence="1">
    <location>
        <begin position="1"/>
        <end position="21"/>
    </location>
</feature>
<accession>K1WVQ1</accession>
<dbReference type="EMBL" id="JH921454">
    <property type="protein sequence ID" value="EKD12753.1"/>
    <property type="molecule type" value="Genomic_DNA"/>
</dbReference>
<keyword evidence="2" id="KW-0812">Transmembrane</keyword>
<sequence>MATSPSRNRNTTRSPNMRGRLETIPENWLQHQANPRFSMKENQLNPPVITQHPSAHNQRWYKLRPGSLLRRDGTVLIIAVAFTGLAVSLVVRKISVLEDLVSFGLESVAEAGNSSRRSSLEVPVCRATQSGGINKRRLYNAEDTMEEWRRTFTEVV</sequence>
<dbReference type="InParanoid" id="K1WVQ1"/>
<evidence type="ECO:0000313" key="3">
    <source>
        <dbReference type="EMBL" id="EKD12753.1"/>
    </source>
</evidence>